<reference evidence="1" key="1">
    <citation type="submission" date="2021-06" db="EMBL/GenBank/DDBJ databases">
        <authorList>
            <person name="Kallberg Y."/>
            <person name="Tangrot J."/>
            <person name="Rosling A."/>
        </authorList>
    </citation>
    <scope>NUCLEOTIDE SEQUENCE</scope>
    <source>
        <strain evidence="1">FL966</strain>
    </source>
</reference>
<keyword evidence="2" id="KW-1185">Reference proteome</keyword>
<gene>
    <name evidence="1" type="ORF">CPELLU_LOCUS14520</name>
</gene>
<accession>A0A9N9IV88</accession>
<comment type="caution">
    <text evidence="1">The sequence shown here is derived from an EMBL/GenBank/DDBJ whole genome shotgun (WGS) entry which is preliminary data.</text>
</comment>
<evidence type="ECO:0000313" key="1">
    <source>
        <dbReference type="EMBL" id="CAG8748051.1"/>
    </source>
</evidence>
<dbReference type="Pfam" id="PF18759">
    <property type="entry name" value="Plavaka"/>
    <property type="match status" value="1"/>
</dbReference>
<protein>
    <submittedName>
        <fullName evidence="1">16835_t:CDS:1</fullName>
    </submittedName>
</protein>
<sequence length="334" mass="39035">MDIKWGCQERLFFEFYNSNWWGRAQQHIPSKNKFGNIPTDLRNKAEAKVLVGIIPTLQGTKDEHQTSQFRQLIRSVFHKCINILIEPLHSQYHSGVLLKVNSYNIRCNIILASIIGNWPENCKSCLTYSGTSCARPCHTCLVGKNELNAIDLPTNHKSLQWDKAKITHYMKKPIVFGIICKASEYKHMMKVMPFVLEGLFEGKKNELLVQMFVNWNKMYCYSRQYKFTQTDLCQFESLVESYKRNEESISEILEGLHHFIPVLNDYFKLLPPMSKTQMEKTEANLILYESFTLTNNEQVRATKNYYNAPMFSDVAVFMNLEQKEFKTYDGYCFA</sequence>
<evidence type="ECO:0000313" key="2">
    <source>
        <dbReference type="Proteomes" id="UP000789759"/>
    </source>
</evidence>
<dbReference type="AlphaFoldDB" id="A0A9N9IV88"/>
<dbReference type="InterPro" id="IPR041078">
    <property type="entry name" value="Plavaka"/>
</dbReference>
<feature type="non-terminal residue" evidence="1">
    <location>
        <position position="1"/>
    </location>
</feature>
<dbReference type="EMBL" id="CAJVQA010017310">
    <property type="protein sequence ID" value="CAG8748051.1"/>
    <property type="molecule type" value="Genomic_DNA"/>
</dbReference>
<dbReference type="Proteomes" id="UP000789759">
    <property type="component" value="Unassembled WGS sequence"/>
</dbReference>
<organism evidence="1 2">
    <name type="scientific">Cetraspora pellucida</name>
    <dbReference type="NCBI Taxonomy" id="1433469"/>
    <lineage>
        <taxon>Eukaryota</taxon>
        <taxon>Fungi</taxon>
        <taxon>Fungi incertae sedis</taxon>
        <taxon>Mucoromycota</taxon>
        <taxon>Glomeromycotina</taxon>
        <taxon>Glomeromycetes</taxon>
        <taxon>Diversisporales</taxon>
        <taxon>Gigasporaceae</taxon>
        <taxon>Cetraspora</taxon>
    </lineage>
</organism>
<proteinExistence type="predicted"/>
<dbReference type="OrthoDB" id="2376199at2759"/>
<name>A0A9N9IV88_9GLOM</name>